<comment type="caution">
    <text evidence="2">The sequence shown here is derived from an EMBL/GenBank/DDBJ whole genome shotgun (WGS) entry which is preliminary data.</text>
</comment>
<sequence length="76" mass="8684">MQTPRSKIDPVGKSFFDNIDEADQRIIERVGEIADKYDVTRAQIALVWVLNKEEITSPIIGATKVEQFEDPYMLSI</sequence>
<dbReference type="SUPFAM" id="SSF51430">
    <property type="entry name" value="NAD(P)-linked oxidoreductase"/>
    <property type="match status" value="1"/>
</dbReference>
<feature type="domain" description="NADP-dependent oxidoreductase" evidence="1">
    <location>
        <begin position="21"/>
        <end position="70"/>
    </location>
</feature>
<dbReference type="Pfam" id="PF00248">
    <property type="entry name" value="Aldo_ket_red"/>
    <property type="match status" value="1"/>
</dbReference>
<name>A0A511ZP22_9BACI</name>
<evidence type="ECO:0000313" key="2">
    <source>
        <dbReference type="EMBL" id="GEN89185.1"/>
    </source>
</evidence>
<dbReference type="RefSeq" id="WP_186813711.1">
    <property type="nucleotide sequence ID" value="NZ_BJYM01000019.1"/>
</dbReference>
<evidence type="ECO:0000313" key="3">
    <source>
        <dbReference type="Proteomes" id="UP000321558"/>
    </source>
</evidence>
<evidence type="ECO:0000259" key="1">
    <source>
        <dbReference type="Pfam" id="PF00248"/>
    </source>
</evidence>
<protein>
    <recommendedName>
        <fullName evidence="1">NADP-dependent oxidoreductase domain-containing protein</fullName>
    </recommendedName>
</protein>
<reference evidence="2 3" key="1">
    <citation type="submission" date="2019-07" db="EMBL/GenBank/DDBJ databases">
        <title>Whole genome shotgun sequence of Oceanobacillus sojae NBRC 105379.</title>
        <authorList>
            <person name="Hosoyama A."/>
            <person name="Uohara A."/>
            <person name="Ohji S."/>
            <person name="Ichikawa N."/>
        </authorList>
    </citation>
    <scope>NUCLEOTIDE SEQUENCE [LARGE SCALE GENOMIC DNA]</scope>
    <source>
        <strain evidence="2 3">NBRC 105379</strain>
    </source>
</reference>
<proteinExistence type="predicted"/>
<organism evidence="2 3">
    <name type="scientific">Oceanobacillus sojae</name>
    <dbReference type="NCBI Taxonomy" id="582851"/>
    <lineage>
        <taxon>Bacteria</taxon>
        <taxon>Bacillati</taxon>
        <taxon>Bacillota</taxon>
        <taxon>Bacilli</taxon>
        <taxon>Bacillales</taxon>
        <taxon>Bacillaceae</taxon>
        <taxon>Oceanobacillus</taxon>
    </lineage>
</organism>
<dbReference type="Gene3D" id="3.20.20.100">
    <property type="entry name" value="NADP-dependent oxidoreductase domain"/>
    <property type="match status" value="1"/>
</dbReference>
<dbReference type="Proteomes" id="UP000321558">
    <property type="component" value="Unassembled WGS sequence"/>
</dbReference>
<dbReference type="InterPro" id="IPR023210">
    <property type="entry name" value="NADP_OxRdtase_dom"/>
</dbReference>
<keyword evidence="3" id="KW-1185">Reference proteome</keyword>
<gene>
    <name evidence="2" type="ORF">OSO01_39240</name>
</gene>
<accession>A0A511ZP22</accession>
<dbReference type="EMBL" id="BJYM01000019">
    <property type="protein sequence ID" value="GEN89185.1"/>
    <property type="molecule type" value="Genomic_DNA"/>
</dbReference>
<dbReference type="AlphaFoldDB" id="A0A511ZP22"/>
<dbReference type="InterPro" id="IPR036812">
    <property type="entry name" value="NAD(P)_OxRdtase_dom_sf"/>
</dbReference>